<evidence type="ECO:0000313" key="2">
    <source>
        <dbReference type="Proteomes" id="UP000516428"/>
    </source>
</evidence>
<organism evidence="1 2">
    <name type="scientific">Streptomyces xanthii</name>
    <dbReference type="NCBI Taxonomy" id="2768069"/>
    <lineage>
        <taxon>Bacteria</taxon>
        <taxon>Bacillati</taxon>
        <taxon>Actinomycetota</taxon>
        <taxon>Actinomycetes</taxon>
        <taxon>Kitasatosporales</taxon>
        <taxon>Streptomycetaceae</taxon>
        <taxon>Streptomyces</taxon>
    </lineage>
</organism>
<reference evidence="1 2" key="1">
    <citation type="submission" date="2020-09" db="EMBL/GenBank/DDBJ databases">
        <title>A novel species.</title>
        <authorList>
            <person name="Gao J."/>
        </authorList>
    </citation>
    <scope>NUCLEOTIDE SEQUENCE [LARGE SCALE GENOMIC DNA]</scope>
    <source>
        <strain evidence="1 2">CRXT-Y-14</strain>
        <plasmid evidence="1 2">unnamed2</plasmid>
    </source>
</reference>
<accession>A0A7H1BKZ5</accession>
<dbReference type="KEGG" id="sxn:IAG42_37165"/>
<evidence type="ECO:0000313" key="1">
    <source>
        <dbReference type="EMBL" id="QNS09400.1"/>
    </source>
</evidence>
<dbReference type="Proteomes" id="UP000516428">
    <property type="component" value="Plasmid unnamed2"/>
</dbReference>
<dbReference type="EMBL" id="CP061283">
    <property type="protein sequence ID" value="QNS09400.1"/>
    <property type="molecule type" value="Genomic_DNA"/>
</dbReference>
<keyword evidence="2" id="KW-1185">Reference proteome</keyword>
<keyword evidence="1" id="KW-0614">Plasmid</keyword>
<sequence>MTDIKTRYRYGTPDANGRTPVFVDDAADPSGHVWRTARGSSPWKALATGDERQYATDHTRKYLAAERLVTMVDARTSAATETERRRARRTQAPAGWRFATWDEIEREGYRQVRPVHRAPYISGNEGERYPDTFAAQPVTLRQVTRLHNGYVVLSGAERGEHSPYVLLMDPAHADLGALIPERSARYTAPGDCPECEQAAPLYQVGTRLGCASCTAADLGVPADHLPAPTEDDGAVWWRVGDTARRTFALPEQDGHAETGRVIETATHITDRTRRVHVDYAGRWPISSAAAELAPA</sequence>
<dbReference type="RefSeq" id="WP_188342055.1">
    <property type="nucleotide sequence ID" value="NZ_CP061283.1"/>
</dbReference>
<proteinExistence type="predicted"/>
<dbReference type="AlphaFoldDB" id="A0A7H1BKZ5"/>
<name>A0A7H1BKZ5_9ACTN</name>
<protein>
    <submittedName>
        <fullName evidence="1">Uncharacterized protein</fullName>
    </submittedName>
</protein>
<gene>
    <name evidence="1" type="ORF">IAG42_37165</name>
</gene>
<geneLocation type="plasmid" evidence="1 2">
    <name>unnamed2</name>
</geneLocation>